<dbReference type="Pfam" id="PF18818">
    <property type="entry name" value="MPTase-PolyVal"/>
    <property type="match status" value="1"/>
</dbReference>
<keyword evidence="3" id="KW-0614">Plasmid</keyword>
<organism evidence="3 4">
    <name type="scientific">Runella slithyformis (strain ATCC 29530 / DSM 19594 / LMG 11500 / NCIMB 11436 / LSU 4)</name>
    <dbReference type="NCBI Taxonomy" id="761193"/>
    <lineage>
        <taxon>Bacteria</taxon>
        <taxon>Pseudomonadati</taxon>
        <taxon>Bacteroidota</taxon>
        <taxon>Cytophagia</taxon>
        <taxon>Cytophagales</taxon>
        <taxon>Spirosomataceae</taxon>
        <taxon>Runella</taxon>
    </lineage>
</organism>
<gene>
    <name evidence="3" type="ordered locus">Runsl_5881</name>
</gene>
<dbReference type="InterPro" id="IPR017113">
    <property type="entry name" value="Antirestriction_ArdC"/>
</dbReference>
<dbReference type="InterPro" id="IPR013610">
    <property type="entry name" value="ArdC_N"/>
</dbReference>
<evidence type="ECO:0008006" key="5">
    <source>
        <dbReference type="Google" id="ProtNLM"/>
    </source>
</evidence>
<feature type="domain" description="Polyvalent protein metallopeptidase" evidence="2">
    <location>
        <begin position="172"/>
        <end position="289"/>
    </location>
</feature>
<dbReference type="InterPro" id="IPR041459">
    <property type="entry name" value="MPTase-PolyVal"/>
</dbReference>
<dbReference type="Proteomes" id="UP000000493">
    <property type="component" value="Plasmid pRUNSL03"/>
</dbReference>
<protein>
    <recommendedName>
        <fullName evidence="5">DUF1738 domain-containing protein</fullName>
    </recommendedName>
</protein>
<reference evidence="4" key="1">
    <citation type="submission" date="2011-06" db="EMBL/GenBank/DDBJ databases">
        <title>The complete genome of plasmid 3 of Runella slithyformis DSM 19594.</title>
        <authorList>
            <consortium name="US DOE Joint Genome Institute (JGI-PGF)"/>
            <person name="Lucas S."/>
            <person name="Han J."/>
            <person name="Lapidus A."/>
            <person name="Bruce D."/>
            <person name="Goodwin L."/>
            <person name="Pitluck S."/>
            <person name="Peters L."/>
            <person name="Kyrpides N."/>
            <person name="Mavromatis K."/>
            <person name="Ivanova N."/>
            <person name="Ovchinnikova G."/>
            <person name="Zhang X."/>
            <person name="Misra M."/>
            <person name="Detter J.C."/>
            <person name="Tapia R."/>
            <person name="Han C."/>
            <person name="Land M."/>
            <person name="Hauser L."/>
            <person name="Markowitz V."/>
            <person name="Cheng J.-F."/>
            <person name="Hugenholtz P."/>
            <person name="Woyke T."/>
            <person name="Wu D."/>
            <person name="Tindall B."/>
            <person name="Faehrich R."/>
            <person name="Brambilla E."/>
            <person name="Klenk H.-P."/>
            <person name="Eisen J.A."/>
        </authorList>
    </citation>
    <scope>NUCLEOTIDE SEQUENCE [LARGE SCALE GENOMIC DNA]</scope>
    <source>
        <strain evidence="4">ATCC 29530 / DSM 19594 / LMG 11500 / NCIMB 11436 / LSU 4</strain>
        <plasmid evidence="4">pRUNSL03</plasmid>
    </source>
</reference>
<name>A0A7U3ZRU3_RUNSL</name>
<dbReference type="EMBL" id="CP002862">
    <property type="protein sequence ID" value="AEI52177.1"/>
    <property type="molecule type" value="Genomic_DNA"/>
</dbReference>
<reference evidence="3 4" key="2">
    <citation type="journal article" date="2012" name="Stand. Genomic Sci.">
        <title>Complete genome sequence of the aquatic bacterium Runella slithyformis type strain (LSU 4(T)).</title>
        <authorList>
            <person name="Copeland A."/>
            <person name="Zhang X."/>
            <person name="Misra M."/>
            <person name="Lapidus A."/>
            <person name="Nolan M."/>
            <person name="Lucas S."/>
            <person name="Deshpande S."/>
            <person name="Cheng J.F."/>
            <person name="Tapia R."/>
            <person name="Goodwin L.A."/>
            <person name="Pitluck S."/>
            <person name="Liolios K."/>
            <person name="Pagani I."/>
            <person name="Ivanova N."/>
            <person name="Mikhailova N."/>
            <person name="Pati A."/>
            <person name="Chen A."/>
            <person name="Palaniappan K."/>
            <person name="Land M."/>
            <person name="Hauser L."/>
            <person name="Pan C."/>
            <person name="Jeffries C.D."/>
            <person name="Detter J.C."/>
            <person name="Brambilla E.M."/>
            <person name="Rohde M."/>
            <person name="Djao O.D."/>
            <person name="Goker M."/>
            <person name="Sikorski J."/>
            <person name="Tindall B.J."/>
            <person name="Woyke T."/>
            <person name="Bristow J."/>
            <person name="Eisen J.A."/>
            <person name="Markowitz V."/>
            <person name="Hugenholtz P."/>
            <person name="Kyrpides N.C."/>
            <person name="Klenk H.P."/>
            <person name="Mavromatis K."/>
        </authorList>
    </citation>
    <scope>NUCLEOTIDE SEQUENCE [LARGE SCALE GENOMIC DNA]</scope>
    <source>
        <strain evidence="4">ATCC 29530 / DSM 19594 / LMG 11500 / NCIMB 11436 / LSU 4</strain>
    </source>
</reference>
<dbReference type="GO" id="GO:0003697">
    <property type="term" value="F:single-stranded DNA binding"/>
    <property type="evidence" value="ECO:0007669"/>
    <property type="project" value="InterPro"/>
</dbReference>
<evidence type="ECO:0000313" key="3">
    <source>
        <dbReference type="EMBL" id="AEI52177.1"/>
    </source>
</evidence>
<evidence type="ECO:0000313" key="4">
    <source>
        <dbReference type="Proteomes" id="UP000000493"/>
    </source>
</evidence>
<geneLocation type="plasmid" evidence="3 4">
    <name>pRUNSL03</name>
</geneLocation>
<accession>A0A7U3ZRU3</accession>
<keyword evidence="4" id="KW-1185">Reference proteome</keyword>
<evidence type="ECO:0000259" key="1">
    <source>
        <dbReference type="Pfam" id="PF08401"/>
    </source>
</evidence>
<dbReference type="RefSeq" id="WP_013921758.1">
    <property type="nucleotide sequence ID" value="NC_015694.1"/>
</dbReference>
<proteinExistence type="predicted"/>
<dbReference type="KEGG" id="rsi:Runsl_5881"/>
<evidence type="ECO:0000259" key="2">
    <source>
        <dbReference type="Pfam" id="PF18818"/>
    </source>
</evidence>
<dbReference type="PIRSF" id="PIRSF037112">
    <property type="entry name" value="Antirestriction_ArdC"/>
    <property type="match status" value="1"/>
</dbReference>
<dbReference type="Pfam" id="PF08401">
    <property type="entry name" value="ArdcN"/>
    <property type="match status" value="1"/>
</dbReference>
<sequence length="307" mass="34667">MNTSVKNPVAFDIYQLVSDAIIAQIETGTPPWKKPVLRVRFEDGTTFNRPCNFVTKRPYEGINTFLLSCTPHTVPMFLTFNQVQSLKGSVKKGAKGYLAVFWKKETVKVIGTDSKEKEKNRFFLTYHKVFNVEDTTLDYRKYIVRETEKPKKEAVKIESCEAVIKAYINAPKIVISEKDMCYFPVSDKIAVPAFTRFKKGPEYYHVLFHEMVHSTGHRSRLNREGIEQYNGFGSASYSKEELIAELGAAFLDKIAGIDSPDTVTNSAAYLKGWLKPLKDDKKLFFEACSKAAKAVNLILGSVSAGEQ</sequence>
<dbReference type="AlphaFoldDB" id="A0A7U3ZRU3"/>
<feature type="domain" description="N-terminal" evidence="1">
    <location>
        <begin position="12"/>
        <end position="130"/>
    </location>
</feature>